<accession>A0ACC1Y3K2</accession>
<dbReference type="Proteomes" id="UP001164539">
    <property type="component" value="Chromosome 5"/>
</dbReference>
<sequence>MKPFLKECDPIVHKDSRKLVQLDIDNADHVRTGIMSGWTDMDANQHVSHIRLINYVLQSVPQSDLGESRAFSYKFGIPE</sequence>
<gene>
    <name evidence="1" type="ORF">OWV82_009995</name>
</gene>
<keyword evidence="1" id="KW-0378">Hydrolase</keyword>
<organism evidence="1 2">
    <name type="scientific">Melia azedarach</name>
    <name type="common">Chinaberry tree</name>
    <dbReference type="NCBI Taxonomy" id="155640"/>
    <lineage>
        <taxon>Eukaryota</taxon>
        <taxon>Viridiplantae</taxon>
        <taxon>Streptophyta</taxon>
        <taxon>Embryophyta</taxon>
        <taxon>Tracheophyta</taxon>
        <taxon>Spermatophyta</taxon>
        <taxon>Magnoliopsida</taxon>
        <taxon>eudicotyledons</taxon>
        <taxon>Gunneridae</taxon>
        <taxon>Pentapetalae</taxon>
        <taxon>rosids</taxon>
        <taxon>malvids</taxon>
        <taxon>Sapindales</taxon>
        <taxon>Meliaceae</taxon>
        <taxon>Melia</taxon>
    </lineage>
</organism>
<proteinExistence type="predicted"/>
<keyword evidence="2" id="KW-1185">Reference proteome</keyword>
<reference evidence="1 2" key="1">
    <citation type="journal article" date="2023" name="Science">
        <title>Complex scaffold remodeling in plant triterpene biosynthesis.</title>
        <authorList>
            <person name="De La Pena R."/>
            <person name="Hodgson H."/>
            <person name="Liu J.C."/>
            <person name="Stephenson M.J."/>
            <person name="Martin A.C."/>
            <person name="Owen C."/>
            <person name="Harkess A."/>
            <person name="Leebens-Mack J."/>
            <person name="Jimenez L.E."/>
            <person name="Osbourn A."/>
            <person name="Sattely E.S."/>
        </authorList>
    </citation>
    <scope>NUCLEOTIDE SEQUENCE [LARGE SCALE GENOMIC DNA]</scope>
    <source>
        <strain evidence="2">cv. JPN11</strain>
        <tissue evidence="1">Leaf</tissue>
    </source>
</reference>
<name>A0ACC1Y3K2_MELAZ</name>
<protein>
    <submittedName>
        <fullName evidence="1">Acyl-[acyl-carrier-protein] hydrolase</fullName>
    </submittedName>
</protein>
<evidence type="ECO:0000313" key="1">
    <source>
        <dbReference type="EMBL" id="KAJ4718296.1"/>
    </source>
</evidence>
<comment type="caution">
    <text evidence="1">The sequence shown here is derived from an EMBL/GenBank/DDBJ whole genome shotgun (WGS) entry which is preliminary data.</text>
</comment>
<evidence type="ECO:0000313" key="2">
    <source>
        <dbReference type="Proteomes" id="UP001164539"/>
    </source>
</evidence>
<dbReference type="EMBL" id="CM051398">
    <property type="protein sequence ID" value="KAJ4718296.1"/>
    <property type="molecule type" value="Genomic_DNA"/>
</dbReference>